<dbReference type="InterPro" id="IPR003726">
    <property type="entry name" value="HCY_dom"/>
</dbReference>
<dbReference type="InterPro" id="IPR036589">
    <property type="entry name" value="HCY_dom_sf"/>
</dbReference>
<evidence type="ECO:0000259" key="3">
    <source>
        <dbReference type="Pfam" id="PF02574"/>
    </source>
</evidence>
<accession>A0AB38A713</accession>
<evidence type="ECO:0000313" key="5">
    <source>
        <dbReference type="Proteomes" id="UP000183687"/>
    </source>
</evidence>
<protein>
    <submittedName>
        <fullName evidence="4">Methionine synthase I (Cobalamin-dependent), methyltransferase domain</fullName>
    </submittedName>
</protein>
<evidence type="ECO:0000313" key="4">
    <source>
        <dbReference type="EMBL" id="SEB78223.1"/>
    </source>
</evidence>
<keyword evidence="2" id="KW-0808">Transferase</keyword>
<comment type="caution">
    <text evidence="4">The sequence shown here is derived from an EMBL/GenBank/DDBJ whole genome shotgun (WGS) entry which is preliminary data.</text>
</comment>
<proteinExistence type="predicted"/>
<dbReference type="Pfam" id="PF02574">
    <property type="entry name" value="S-methyl_trans"/>
    <property type="match status" value="1"/>
</dbReference>
<dbReference type="Gene3D" id="3.20.20.330">
    <property type="entry name" value="Homocysteine-binding-like domain"/>
    <property type="match status" value="1"/>
</dbReference>
<keyword evidence="1 4" id="KW-0489">Methyltransferase</keyword>
<reference evidence="4 5" key="1">
    <citation type="submission" date="2016-10" db="EMBL/GenBank/DDBJ databases">
        <authorList>
            <person name="Varghese N."/>
            <person name="Submissions S."/>
        </authorList>
    </citation>
    <scope>NUCLEOTIDE SEQUENCE [LARGE SCALE GENOMIC DNA]</scope>
    <source>
        <strain evidence="4 5">DSM 20586</strain>
    </source>
</reference>
<sequence length="332" mass="35012">MLTHQGFYASSLWERPTHDDACEEAANELGKILTGQAGENLLLSGDLSRTLAQLPAAQDITGPLWVQYEPEMLTSLYQLQAACGATGLLTETAACTSNRLAELQEGLVCQELCDKAARAAYAVGPRFVIGTMSSAHIPVYDQDSPAARQVRALYTEQARALVDAQVHALFITGMTNIEDAVCAVHASRLVCSRPLICALDAEAVTSNYHKDQLSAQVKRLVDVGADAVGISNVLLSVGALFAACLDASDPVQPSVQTLAQDLVDSAQRYGIGTLMTICPDRSGCSDSQDSADEQAFLQLAQDLARANIRVIGAGKGSTAHHTAALSAGLLAL</sequence>
<gene>
    <name evidence="4" type="ORF">SAMN04489746_1052</name>
</gene>
<evidence type="ECO:0000256" key="2">
    <source>
        <dbReference type="ARBA" id="ARBA00022679"/>
    </source>
</evidence>
<dbReference type="SUPFAM" id="SSF82282">
    <property type="entry name" value="Homocysteine S-methyltransferase"/>
    <property type="match status" value="1"/>
</dbReference>
<dbReference type="EMBL" id="FNSH01000001">
    <property type="protein sequence ID" value="SEB78223.1"/>
    <property type="molecule type" value="Genomic_DNA"/>
</dbReference>
<evidence type="ECO:0000256" key="1">
    <source>
        <dbReference type="ARBA" id="ARBA00022603"/>
    </source>
</evidence>
<name>A0AB38A713_9ACTN</name>
<dbReference type="GO" id="GO:0032259">
    <property type="term" value="P:methylation"/>
    <property type="evidence" value="ECO:0007669"/>
    <property type="project" value="UniProtKB-KW"/>
</dbReference>
<dbReference type="RefSeq" id="WP_002562792.1">
    <property type="nucleotide sequence ID" value="NZ_CALJSN010000007.1"/>
</dbReference>
<feature type="domain" description="Hcy-binding" evidence="3">
    <location>
        <begin position="42"/>
        <end position="327"/>
    </location>
</feature>
<dbReference type="Proteomes" id="UP000183687">
    <property type="component" value="Unassembled WGS sequence"/>
</dbReference>
<dbReference type="GO" id="GO:0008168">
    <property type="term" value="F:methyltransferase activity"/>
    <property type="evidence" value="ECO:0007669"/>
    <property type="project" value="UniProtKB-KW"/>
</dbReference>
<dbReference type="AlphaFoldDB" id="A0AB38A713"/>
<organism evidence="4 5">
    <name type="scientific">Atopobium minutum</name>
    <dbReference type="NCBI Taxonomy" id="1381"/>
    <lineage>
        <taxon>Bacteria</taxon>
        <taxon>Bacillati</taxon>
        <taxon>Actinomycetota</taxon>
        <taxon>Coriobacteriia</taxon>
        <taxon>Coriobacteriales</taxon>
        <taxon>Atopobiaceae</taxon>
        <taxon>Atopobium</taxon>
    </lineage>
</organism>